<name>A0A1W9Z7C8_MYCAI</name>
<evidence type="ECO:0000259" key="1">
    <source>
        <dbReference type="Pfam" id="PF02627"/>
    </source>
</evidence>
<protein>
    <recommendedName>
        <fullName evidence="1">Carboxymuconolactone decarboxylase-like domain-containing protein</fullName>
    </recommendedName>
</protein>
<dbReference type="Gene3D" id="1.20.1290.10">
    <property type="entry name" value="AhpD-like"/>
    <property type="match status" value="1"/>
</dbReference>
<dbReference type="PANTHER" id="PTHR34846:SF5">
    <property type="entry name" value="CARBOXYMUCONOLACTONE DECARBOXYLASE-LIKE DOMAIN-CONTAINING PROTEIN"/>
    <property type="match status" value="1"/>
</dbReference>
<dbReference type="Pfam" id="PF02627">
    <property type="entry name" value="CMD"/>
    <property type="match status" value="1"/>
</dbReference>
<reference evidence="2 3" key="1">
    <citation type="submission" date="2016-12" db="EMBL/GenBank/DDBJ databases">
        <title>The new phylogeny of genus Mycobacterium.</title>
        <authorList>
            <person name="Tortoli E."/>
            <person name="Trovato A."/>
            <person name="Cirillo D.M."/>
        </authorList>
    </citation>
    <scope>NUCLEOTIDE SEQUENCE [LARGE SCALE GENOMIC DNA]</scope>
    <source>
        <strain evidence="2 3">DSM 45069</strain>
    </source>
</reference>
<dbReference type="EMBL" id="MVHG01000098">
    <property type="protein sequence ID" value="ORA08352.1"/>
    <property type="molecule type" value="Genomic_DNA"/>
</dbReference>
<dbReference type="AlphaFoldDB" id="A0A1W9Z7C8"/>
<dbReference type="InterPro" id="IPR003779">
    <property type="entry name" value="CMD-like"/>
</dbReference>
<organism evidence="2 3">
    <name type="scientific">Mycobacterium arosiense ATCC BAA-1401 = DSM 45069</name>
    <dbReference type="NCBI Taxonomy" id="1265311"/>
    <lineage>
        <taxon>Bacteria</taxon>
        <taxon>Bacillati</taxon>
        <taxon>Actinomycetota</taxon>
        <taxon>Actinomycetes</taxon>
        <taxon>Mycobacteriales</taxon>
        <taxon>Mycobacteriaceae</taxon>
        <taxon>Mycobacterium</taxon>
        <taxon>Mycobacterium avium complex (MAC)</taxon>
    </lineage>
</organism>
<gene>
    <name evidence="2" type="ORF">BST14_24375</name>
</gene>
<dbReference type="Proteomes" id="UP000192707">
    <property type="component" value="Unassembled WGS sequence"/>
</dbReference>
<keyword evidence="3" id="KW-1185">Reference proteome</keyword>
<evidence type="ECO:0000313" key="2">
    <source>
        <dbReference type="EMBL" id="ORA08352.1"/>
    </source>
</evidence>
<dbReference type="GO" id="GO:0051920">
    <property type="term" value="F:peroxiredoxin activity"/>
    <property type="evidence" value="ECO:0007669"/>
    <property type="project" value="InterPro"/>
</dbReference>
<accession>A0A1W9Z7C8</accession>
<feature type="domain" description="Carboxymuconolactone decarboxylase-like" evidence="1">
    <location>
        <begin position="28"/>
        <end position="91"/>
    </location>
</feature>
<proteinExistence type="predicted"/>
<dbReference type="PANTHER" id="PTHR34846">
    <property type="entry name" value="4-CARBOXYMUCONOLACTONE DECARBOXYLASE FAMILY PROTEIN (AFU_ORTHOLOGUE AFUA_6G11590)"/>
    <property type="match status" value="1"/>
</dbReference>
<dbReference type="InterPro" id="IPR029032">
    <property type="entry name" value="AhpD-like"/>
</dbReference>
<evidence type="ECO:0000313" key="3">
    <source>
        <dbReference type="Proteomes" id="UP000192707"/>
    </source>
</evidence>
<dbReference type="SUPFAM" id="SSF69118">
    <property type="entry name" value="AhpD-like"/>
    <property type="match status" value="1"/>
</dbReference>
<sequence>MEALTDEQKSKMGGWDELHFNRVMMRSPRLFDVVLPLITKVVAQSELPSHDRQVLILRTCALTGEVYEATHHVLISHAAGLSDDEIQAARTGVGLSPIHQLLARAAEELVSDFTVSDETWKALADHYSATELMEVVGLVGAYTTMAMLTRALGIQLEDEETMKSFIALRQYV</sequence>
<comment type="caution">
    <text evidence="2">The sequence shown here is derived from an EMBL/GenBank/DDBJ whole genome shotgun (WGS) entry which is preliminary data.</text>
</comment>